<evidence type="ECO:0000313" key="11">
    <source>
        <dbReference type="EMBL" id="QKC76859.1"/>
    </source>
</evidence>
<comment type="similarity">
    <text evidence="2">Belongs to the YkuD family.</text>
</comment>
<dbReference type="UniPathway" id="UPA00219"/>
<dbReference type="PANTHER" id="PTHR30582">
    <property type="entry name" value="L,D-TRANSPEPTIDASE"/>
    <property type="match status" value="1"/>
</dbReference>
<feature type="active site" description="Proton donor/acceptor" evidence="9">
    <location>
        <position position="194"/>
    </location>
</feature>
<dbReference type="Pfam" id="PF03734">
    <property type="entry name" value="YkuD"/>
    <property type="match status" value="1"/>
</dbReference>
<dbReference type="EMBL" id="CP033361">
    <property type="protein sequence ID" value="QKC76859.1"/>
    <property type="molecule type" value="Genomic_DNA"/>
</dbReference>
<evidence type="ECO:0000256" key="2">
    <source>
        <dbReference type="ARBA" id="ARBA00005992"/>
    </source>
</evidence>
<dbReference type="InterPro" id="IPR050979">
    <property type="entry name" value="LD-transpeptidase"/>
</dbReference>
<dbReference type="GO" id="GO:0005576">
    <property type="term" value="C:extracellular region"/>
    <property type="evidence" value="ECO:0007669"/>
    <property type="project" value="TreeGrafter"/>
</dbReference>
<feature type="domain" description="L,D-TPase catalytic" evidence="10">
    <location>
        <begin position="98"/>
        <end position="234"/>
    </location>
</feature>
<feature type="active site" description="Nucleophile" evidence="9">
    <location>
        <position position="210"/>
    </location>
</feature>
<name>A0A6M7UFW0_9HYPH</name>
<dbReference type="InterPro" id="IPR006311">
    <property type="entry name" value="TAT_signal"/>
</dbReference>
<dbReference type="InterPro" id="IPR038063">
    <property type="entry name" value="Transpep_catalytic_dom"/>
</dbReference>
<dbReference type="PANTHER" id="PTHR30582:SF24">
    <property type="entry name" value="L,D-TRANSPEPTIDASE ERFK_SRFK-RELATED"/>
    <property type="match status" value="1"/>
</dbReference>
<keyword evidence="6 9" id="KW-0133">Cell shape</keyword>
<evidence type="ECO:0000256" key="3">
    <source>
        <dbReference type="ARBA" id="ARBA00022676"/>
    </source>
</evidence>
<evidence type="ECO:0000256" key="1">
    <source>
        <dbReference type="ARBA" id="ARBA00004752"/>
    </source>
</evidence>
<dbReference type="GO" id="GO:0071972">
    <property type="term" value="F:peptidoglycan L,D-transpeptidase activity"/>
    <property type="evidence" value="ECO:0007669"/>
    <property type="project" value="TreeGrafter"/>
</dbReference>
<dbReference type="RefSeq" id="WP_064988182.1">
    <property type="nucleotide sequence ID" value="NZ_CP033361.1"/>
</dbReference>
<dbReference type="PROSITE" id="PS51318">
    <property type="entry name" value="TAT"/>
    <property type="match status" value="1"/>
</dbReference>
<dbReference type="AlphaFoldDB" id="A0A6M7UFW0"/>
<dbReference type="PROSITE" id="PS52029">
    <property type="entry name" value="LD_TPASE"/>
    <property type="match status" value="1"/>
</dbReference>
<evidence type="ECO:0000256" key="7">
    <source>
        <dbReference type="ARBA" id="ARBA00022984"/>
    </source>
</evidence>
<organism evidence="11 12">
    <name type="scientific">Mesorhizobium erdmanii</name>
    <dbReference type="NCBI Taxonomy" id="1777866"/>
    <lineage>
        <taxon>Bacteria</taxon>
        <taxon>Pseudomonadati</taxon>
        <taxon>Pseudomonadota</taxon>
        <taxon>Alphaproteobacteria</taxon>
        <taxon>Hyphomicrobiales</taxon>
        <taxon>Phyllobacteriaceae</taxon>
        <taxon>Mesorhizobium</taxon>
    </lineage>
</organism>
<keyword evidence="4" id="KW-0808">Transferase</keyword>
<keyword evidence="12" id="KW-1185">Reference proteome</keyword>
<keyword evidence="7 9" id="KW-0573">Peptidoglycan synthesis</keyword>
<dbReference type="CDD" id="cd16913">
    <property type="entry name" value="YkuD_like"/>
    <property type="match status" value="1"/>
</dbReference>
<evidence type="ECO:0000256" key="4">
    <source>
        <dbReference type="ARBA" id="ARBA00022679"/>
    </source>
</evidence>
<dbReference type="SUPFAM" id="SSF141523">
    <property type="entry name" value="L,D-transpeptidase catalytic domain-like"/>
    <property type="match status" value="1"/>
</dbReference>
<dbReference type="GO" id="GO:0008360">
    <property type="term" value="P:regulation of cell shape"/>
    <property type="evidence" value="ECO:0007669"/>
    <property type="project" value="UniProtKB-UniRule"/>
</dbReference>
<dbReference type="GO" id="GO:0018104">
    <property type="term" value="P:peptidoglycan-protein cross-linking"/>
    <property type="evidence" value="ECO:0007669"/>
    <property type="project" value="TreeGrafter"/>
</dbReference>
<dbReference type="InterPro" id="IPR019546">
    <property type="entry name" value="TAT_signal_bac_arc"/>
</dbReference>
<evidence type="ECO:0000256" key="8">
    <source>
        <dbReference type="ARBA" id="ARBA00023316"/>
    </source>
</evidence>
<proteinExistence type="inferred from homology"/>
<dbReference type="GO" id="GO:0071555">
    <property type="term" value="P:cell wall organization"/>
    <property type="evidence" value="ECO:0007669"/>
    <property type="project" value="UniProtKB-UniRule"/>
</dbReference>
<keyword evidence="5" id="KW-0378">Hydrolase</keyword>
<keyword evidence="8 9" id="KW-0961">Cell wall biogenesis/degradation</keyword>
<evidence type="ECO:0000313" key="12">
    <source>
        <dbReference type="Proteomes" id="UP000503339"/>
    </source>
</evidence>
<dbReference type="FunFam" id="2.40.440.10:FF:000002">
    <property type="entry name" value="L,D-transpeptidase ErfK/SrfK"/>
    <property type="match status" value="1"/>
</dbReference>
<dbReference type="Proteomes" id="UP000503339">
    <property type="component" value="Chromosome"/>
</dbReference>
<protein>
    <submittedName>
        <fullName evidence="11">L,D-transpeptidase</fullName>
    </submittedName>
</protein>
<gene>
    <name evidence="11" type="ORF">EB233_16170</name>
</gene>
<comment type="pathway">
    <text evidence="1 9">Cell wall biogenesis; peptidoglycan biosynthesis.</text>
</comment>
<evidence type="ECO:0000259" key="10">
    <source>
        <dbReference type="PROSITE" id="PS52029"/>
    </source>
</evidence>
<dbReference type="KEGG" id="merd:EB233_16170"/>
<dbReference type="GO" id="GO:0016757">
    <property type="term" value="F:glycosyltransferase activity"/>
    <property type="evidence" value="ECO:0007669"/>
    <property type="project" value="UniProtKB-KW"/>
</dbReference>
<sequence>MSDISQFSERLSRRAFLGASALGATSLALSACTTTEVAPPTVAPAPPSGPSEPALGDAASMYTARTDEGFQLPAIPVAKLDPKFVRQIVADPTGEKPGTIVVDVSEHFLYLVRDGGKAIRYGVSLGKAGFGWTGNAVVQARKKWPVWTPPPEMIQRRPELAKYKDGMPPGPQSPLGARALYLFRDGKDTMYRLHGTPEWDSIGKNASSGCVRFMNQDIIDLYSRVNGPAQVYVRPNLSAAGKIMAVSSRTAEPIDAGVPKDAEFLK</sequence>
<dbReference type="NCBIfam" id="TIGR01409">
    <property type="entry name" value="TAT_signal_seq"/>
    <property type="match status" value="1"/>
</dbReference>
<dbReference type="Gene3D" id="2.40.440.10">
    <property type="entry name" value="L,D-transpeptidase catalytic domain-like"/>
    <property type="match status" value="1"/>
</dbReference>
<evidence type="ECO:0000256" key="9">
    <source>
        <dbReference type="PROSITE-ProRule" id="PRU01373"/>
    </source>
</evidence>
<evidence type="ECO:0000256" key="6">
    <source>
        <dbReference type="ARBA" id="ARBA00022960"/>
    </source>
</evidence>
<dbReference type="InterPro" id="IPR005490">
    <property type="entry name" value="LD_TPept_cat_dom"/>
</dbReference>
<accession>A0A6M7UFW0</accession>
<evidence type="ECO:0000256" key="5">
    <source>
        <dbReference type="ARBA" id="ARBA00022801"/>
    </source>
</evidence>
<keyword evidence="3" id="KW-0328">Glycosyltransferase</keyword>
<reference evidence="11 12" key="1">
    <citation type="submission" date="2018-10" db="EMBL/GenBank/DDBJ databases">
        <authorList>
            <person name="Perry B.J."/>
            <person name="Sullivan J.T."/>
            <person name="Murphy R.J.T."/>
            <person name="Ramsay J.P."/>
            <person name="Ronson C.W."/>
        </authorList>
    </citation>
    <scope>NUCLEOTIDE SEQUENCE [LARGE SCALE GENOMIC DNA]</scope>
    <source>
        <strain evidence="11 12">NZP2014</strain>
    </source>
</reference>